<dbReference type="Proteomes" id="UP000005384">
    <property type="component" value="Unassembled WGS sequence"/>
</dbReference>
<evidence type="ECO:0000313" key="3">
    <source>
        <dbReference type="EMBL" id="EHI61086.1"/>
    </source>
</evidence>
<dbReference type="Pfam" id="PF22564">
    <property type="entry name" value="HAAS"/>
    <property type="match status" value="1"/>
</dbReference>
<evidence type="ECO:0000256" key="1">
    <source>
        <dbReference type="SAM" id="MobiDB-lite"/>
    </source>
</evidence>
<keyword evidence="2" id="KW-1133">Transmembrane helix</keyword>
<dbReference type="PATRIC" id="fig|742737.3.peg.896"/>
<feature type="transmembrane region" description="Helical" evidence="2">
    <location>
        <begin position="138"/>
        <end position="159"/>
    </location>
</feature>
<dbReference type="HOGENOM" id="CLU_111554_0_0_9"/>
<feature type="transmembrane region" description="Helical" evidence="2">
    <location>
        <begin position="114"/>
        <end position="132"/>
    </location>
</feature>
<evidence type="ECO:0000313" key="4">
    <source>
        <dbReference type="Proteomes" id="UP000005384"/>
    </source>
</evidence>
<name>G5IBM3_9FIRM</name>
<proteinExistence type="predicted"/>
<keyword evidence="2" id="KW-0472">Membrane</keyword>
<comment type="caution">
    <text evidence="3">The sequence shown here is derived from an EMBL/GenBank/DDBJ whole genome shotgun (WGS) entry which is preliminary data.</text>
</comment>
<accession>G5IBM3</accession>
<keyword evidence="4" id="KW-1185">Reference proteome</keyword>
<dbReference type="OrthoDB" id="1779993at2"/>
<evidence type="ECO:0000256" key="2">
    <source>
        <dbReference type="SAM" id="Phobius"/>
    </source>
</evidence>
<feature type="region of interest" description="Disordered" evidence="1">
    <location>
        <begin position="66"/>
        <end position="96"/>
    </location>
</feature>
<dbReference type="AlphaFoldDB" id="G5IBM3"/>
<evidence type="ECO:0008006" key="5">
    <source>
        <dbReference type="Google" id="ProtNLM"/>
    </source>
</evidence>
<keyword evidence="2" id="KW-0812">Transmembrane</keyword>
<dbReference type="EMBL" id="ADLN01000008">
    <property type="protein sequence ID" value="EHI61086.1"/>
    <property type="molecule type" value="Genomic_DNA"/>
</dbReference>
<dbReference type="RefSeq" id="WP_006778886.1">
    <property type="nucleotide sequence ID" value="NZ_CP040506.1"/>
</dbReference>
<sequence>MNKEEFLRRLRQALAGDVPPGVIEENIRYYDSYISGEVRKGQSEEEVIAAIGDPRLIAKTIEETTEGAGEGSYTDADDRSGYGSYERNPYEKNTYERNPYETNRSFHMIDLNKWYWKLLAVVLVFSIISLIITVVGGIFTLLAPLIGPLFLIWMVVWIFRMFNNRR</sequence>
<protein>
    <recommendedName>
        <fullName evidence="5">DUF1700 domain-containing protein</fullName>
    </recommendedName>
</protein>
<gene>
    <name evidence="3" type="ORF">HMPREF9473_00900</name>
</gene>
<organism evidence="3 4">
    <name type="scientific">Hungatella hathewayi WAL-18680</name>
    <dbReference type="NCBI Taxonomy" id="742737"/>
    <lineage>
        <taxon>Bacteria</taxon>
        <taxon>Bacillati</taxon>
        <taxon>Bacillota</taxon>
        <taxon>Clostridia</taxon>
        <taxon>Lachnospirales</taxon>
        <taxon>Lachnospiraceae</taxon>
        <taxon>Hungatella</taxon>
    </lineage>
</organism>
<reference evidence="3 4" key="1">
    <citation type="submission" date="2011-08" db="EMBL/GenBank/DDBJ databases">
        <title>The Genome Sequence of Clostridium hathewayi WAL-18680.</title>
        <authorList>
            <consortium name="The Broad Institute Genome Sequencing Platform"/>
            <person name="Earl A."/>
            <person name="Ward D."/>
            <person name="Feldgarden M."/>
            <person name="Gevers D."/>
            <person name="Finegold S.M."/>
            <person name="Summanen P.H."/>
            <person name="Molitoris D.R."/>
            <person name="Song M."/>
            <person name="Daigneault M."/>
            <person name="Allen-Vercoe E."/>
            <person name="Young S.K."/>
            <person name="Zeng Q."/>
            <person name="Gargeya S."/>
            <person name="Fitzgerald M."/>
            <person name="Haas B."/>
            <person name="Abouelleil A."/>
            <person name="Alvarado L."/>
            <person name="Arachchi H.M."/>
            <person name="Berlin A."/>
            <person name="Brown A."/>
            <person name="Chapman S.B."/>
            <person name="Chen Z."/>
            <person name="Dunbar C."/>
            <person name="Freedman E."/>
            <person name="Gearin G."/>
            <person name="Gellesch M."/>
            <person name="Goldberg J."/>
            <person name="Griggs A."/>
            <person name="Gujja S."/>
            <person name="Heiman D."/>
            <person name="Howarth C."/>
            <person name="Larson L."/>
            <person name="Lui A."/>
            <person name="MacDonald P.J.P."/>
            <person name="Montmayeur A."/>
            <person name="Murphy C."/>
            <person name="Neiman D."/>
            <person name="Pearson M."/>
            <person name="Priest M."/>
            <person name="Roberts A."/>
            <person name="Saif S."/>
            <person name="Shea T."/>
            <person name="Shenoy N."/>
            <person name="Sisk P."/>
            <person name="Stolte C."/>
            <person name="Sykes S."/>
            <person name="Wortman J."/>
            <person name="Nusbaum C."/>
            <person name="Birren B."/>
        </authorList>
    </citation>
    <scope>NUCLEOTIDE SEQUENCE [LARGE SCALE GENOMIC DNA]</scope>
    <source>
        <strain evidence="3 4">WAL-18680</strain>
    </source>
</reference>